<dbReference type="OrthoDB" id="284897at2"/>
<evidence type="ECO:0000256" key="1">
    <source>
        <dbReference type="ARBA" id="ARBA00011051"/>
    </source>
</evidence>
<dbReference type="InterPro" id="IPR029068">
    <property type="entry name" value="Glyas_Bleomycin-R_OHBP_Dase"/>
</dbReference>
<keyword evidence="6" id="KW-1185">Reference proteome</keyword>
<dbReference type="GO" id="GO:0046677">
    <property type="term" value="P:response to antibiotic"/>
    <property type="evidence" value="ECO:0007669"/>
    <property type="project" value="UniProtKB-KW"/>
</dbReference>
<sequence>MDNQAELDPKDFPGLVPELLVGDLGASLGFWVRLCGFEVLYDRPEEGFAYLRCGTAHLMLDQIGIGRDWVSGALDRPLGRGVNFQVAVPAITPLVERLTAAGWPLFLAPETTWYQTGDTRAGVSQFLVQDPDGYLVRFSESRADLGSAASKAASA</sequence>
<dbReference type="RefSeq" id="WP_134522052.1">
    <property type="nucleotide sequence ID" value="NZ_SOHH01000015.1"/>
</dbReference>
<evidence type="ECO:0000313" key="6">
    <source>
        <dbReference type="Proteomes" id="UP000298313"/>
    </source>
</evidence>
<dbReference type="EMBL" id="SOHH01000015">
    <property type="protein sequence ID" value="TFD82759.1"/>
    <property type="molecule type" value="Genomic_DNA"/>
</dbReference>
<gene>
    <name evidence="5" type="ORF">E3T48_01150</name>
</gene>
<comment type="caution">
    <text evidence="5">The sequence shown here is derived from an EMBL/GenBank/DDBJ whole genome shotgun (WGS) entry which is preliminary data.</text>
</comment>
<accession>A0A4V3IW38</accession>
<dbReference type="CDD" id="cd08349">
    <property type="entry name" value="BLMA_like"/>
    <property type="match status" value="1"/>
</dbReference>
<feature type="domain" description="VOC" evidence="4">
    <location>
        <begin position="12"/>
        <end position="141"/>
    </location>
</feature>
<name>A0A4V3IW38_9MICO</name>
<dbReference type="InterPro" id="IPR004360">
    <property type="entry name" value="Glyas_Fos-R_dOase_dom"/>
</dbReference>
<evidence type="ECO:0000313" key="5">
    <source>
        <dbReference type="EMBL" id="TFD82759.1"/>
    </source>
</evidence>
<organism evidence="5 6">
    <name type="scientific">Cryobacterium fucosi</name>
    <dbReference type="NCBI Taxonomy" id="1259157"/>
    <lineage>
        <taxon>Bacteria</taxon>
        <taxon>Bacillati</taxon>
        <taxon>Actinomycetota</taxon>
        <taxon>Actinomycetes</taxon>
        <taxon>Micrococcales</taxon>
        <taxon>Microbacteriaceae</taxon>
        <taxon>Cryobacterium</taxon>
    </lineage>
</organism>
<dbReference type="Gene3D" id="3.10.180.10">
    <property type="entry name" value="2,3-Dihydroxybiphenyl 1,2-Dioxygenase, domain 1"/>
    <property type="match status" value="1"/>
</dbReference>
<evidence type="ECO:0000256" key="2">
    <source>
        <dbReference type="ARBA" id="ARBA00021572"/>
    </source>
</evidence>
<dbReference type="SUPFAM" id="SSF54593">
    <property type="entry name" value="Glyoxalase/Bleomycin resistance protein/Dihydroxybiphenyl dioxygenase"/>
    <property type="match status" value="1"/>
</dbReference>
<comment type="similarity">
    <text evidence="1">Belongs to the bleomycin resistance protein family.</text>
</comment>
<protein>
    <recommendedName>
        <fullName evidence="2">Bleomycin resistance protein</fullName>
    </recommendedName>
</protein>
<evidence type="ECO:0000259" key="4">
    <source>
        <dbReference type="PROSITE" id="PS51819"/>
    </source>
</evidence>
<dbReference type="Pfam" id="PF00903">
    <property type="entry name" value="Glyoxalase"/>
    <property type="match status" value="1"/>
</dbReference>
<evidence type="ECO:0000256" key="3">
    <source>
        <dbReference type="ARBA" id="ARBA00023251"/>
    </source>
</evidence>
<keyword evidence="3" id="KW-0046">Antibiotic resistance</keyword>
<dbReference type="AlphaFoldDB" id="A0A4V3IW38"/>
<dbReference type="PROSITE" id="PS51819">
    <property type="entry name" value="VOC"/>
    <property type="match status" value="1"/>
</dbReference>
<reference evidence="5 6" key="1">
    <citation type="submission" date="2019-03" db="EMBL/GenBank/DDBJ databases">
        <title>Genomics of glacier-inhabiting Cryobacterium strains.</title>
        <authorList>
            <person name="Liu Q."/>
            <person name="Xin Y.-H."/>
        </authorList>
    </citation>
    <scope>NUCLEOTIDE SEQUENCE [LARGE SCALE GENOMIC DNA]</scope>
    <source>
        <strain evidence="5 6">Hh4</strain>
    </source>
</reference>
<dbReference type="Proteomes" id="UP000298313">
    <property type="component" value="Unassembled WGS sequence"/>
</dbReference>
<dbReference type="InterPro" id="IPR037523">
    <property type="entry name" value="VOC_core"/>
</dbReference>
<dbReference type="InterPro" id="IPR000335">
    <property type="entry name" value="Bleomycin-R"/>
</dbReference>
<proteinExistence type="inferred from homology"/>